<keyword evidence="9" id="KW-1185">Reference proteome</keyword>
<evidence type="ECO:0000313" key="9">
    <source>
        <dbReference type="Proteomes" id="UP001151760"/>
    </source>
</evidence>
<dbReference type="PANTHER" id="PTHR34072:SF52">
    <property type="entry name" value="RIBONUCLEASE H"/>
    <property type="match status" value="1"/>
</dbReference>
<reference evidence="8" key="1">
    <citation type="journal article" date="2022" name="Int. J. Mol. Sci.">
        <title>Draft Genome of Tanacetum Coccineum: Genomic Comparison of Closely Related Tanacetum-Family Plants.</title>
        <authorList>
            <person name="Yamashiro T."/>
            <person name="Shiraishi A."/>
            <person name="Nakayama K."/>
            <person name="Satake H."/>
        </authorList>
    </citation>
    <scope>NUCLEOTIDE SEQUENCE</scope>
</reference>
<dbReference type="InterPro" id="IPR041373">
    <property type="entry name" value="RT_RNaseH"/>
</dbReference>
<dbReference type="EMBL" id="BQNB010021424">
    <property type="protein sequence ID" value="GJU06247.1"/>
    <property type="molecule type" value="Genomic_DNA"/>
</dbReference>
<dbReference type="Pfam" id="PF17917">
    <property type="entry name" value="RT_RNaseH"/>
    <property type="match status" value="1"/>
</dbReference>
<evidence type="ECO:0000256" key="3">
    <source>
        <dbReference type="ARBA" id="ARBA00022722"/>
    </source>
</evidence>
<dbReference type="GO" id="GO:0003964">
    <property type="term" value="F:RNA-directed DNA polymerase activity"/>
    <property type="evidence" value="ECO:0007669"/>
    <property type="project" value="UniProtKB-KW"/>
</dbReference>
<evidence type="ECO:0000313" key="8">
    <source>
        <dbReference type="EMBL" id="GJU06247.1"/>
    </source>
</evidence>
<proteinExistence type="predicted"/>
<name>A0ABQ5J190_9ASTR</name>
<keyword evidence="4" id="KW-0255">Endonuclease</keyword>
<keyword evidence="6 8" id="KW-0695">RNA-directed DNA polymerase</keyword>
<dbReference type="InterPro" id="IPR043502">
    <property type="entry name" value="DNA/RNA_pol_sf"/>
</dbReference>
<dbReference type="SUPFAM" id="SSF56672">
    <property type="entry name" value="DNA/RNA polymerases"/>
    <property type="match status" value="1"/>
</dbReference>
<keyword evidence="5" id="KW-0378">Hydrolase</keyword>
<evidence type="ECO:0000256" key="6">
    <source>
        <dbReference type="ARBA" id="ARBA00022918"/>
    </source>
</evidence>
<keyword evidence="2" id="KW-0548">Nucleotidyltransferase</keyword>
<dbReference type="Proteomes" id="UP001151760">
    <property type="component" value="Unassembled WGS sequence"/>
</dbReference>
<dbReference type="CDD" id="cd09274">
    <property type="entry name" value="RNase_HI_RT_Ty3"/>
    <property type="match status" value="1"/>
</dbReference>
<reference evidence="8" key="2">
    <citation type="submission" date="2022-01" db="EMBL/GenBank/DDBJ databases">
        <authorList>
            <person name="Yamashiro T."/>
            <person name="Shiraishi A."/>
            <person name="Satake H."/>
            <person name="Nakayama K."/>
        </authorList>
    </citation>
    <scope>NUCLEOTIDE SEQUENCE</scope>
</reference>
<evidence type="ECO:0000256" key="5">
    <source>
        <dbReference type="ARBA" id="ARBA00022801"/>
    </source>
</evidence>
<keyword evidence="1" id="KW-0808">Transferase</keyword>
<sequence length="126" mass="14812">MQRGKVIAYASRQLKIHDKNYTTHDLKLGEVVFALKTWRHYLYGTKSVIYTDHKSLQHVFYQKELNMRKRSWIELFSDYECEIRYHPGKANVVADALSRKQRVKPRRVRAMAMTIQSGVKSIVLAA</sequence>
<evidence type="ECO:0000259" key="7">
    <source>
        <dbReference type="Pfam" id="PF17917"/>
    </source>
</evidence>
<feature type="domain" description="Reverse transcriptase RNase H-like" evidence="7">
    <location>
        <begin position="5"/>
        <end position="79"/>
    </location>
</feature>
<protein>
    <submittedName>
        <fullName evidence="8">Reverse transcriptase domain-containing protein</fullName>
    </submittedName>
</protein>
<keyword evidence="3" id="KW-0540">Nuclease</keyword>
<dbReference type="PANTHER" id="PTHR34072">
    <property type="entry name" value="ENZYMATIC POLYPROTEIN-RELATED"/>
    <property type="match status" value="1"/>
</dbReference>
<comment type="caution">
    <text evidence="8">The sequence shown here is derived from an EMBL/GenBank/DDBJ whole genome shotgun (WGS) entry which is preliminary data.</text>
</comment>
<accession>A0ABQ5J190</accession>
<evidence type="ECO:0000256" key="1">
    <source>
        <dbReference type="ARBA" id="ARBA00022679"/>
    </source>
</evidence>
<gene>
    <name evidence="8" type="ORF">Tco_1122677</name>
</gene>
<organism evidence="8 9">
    <name type="scientific">Tanacetum coccineum</name>
    <dbReference type="NCBI Taxonomy" id="301880"/>
    <lineage>
        <taxon>Eukaryota</taxon>
        <taxon>Viridiplantae</taxon>
        <taxon>Streptophyta</taxon>
        <taxon>Embryophyta</taxon>
        <taxon>Tracheophyta</taxon>
        <taxon>Spermatophyta</taxon>
        <taxon>Magnoliopsida</taxon>
        <taxon>eudicotyledons</taxon>
        <taxon>Gunneridae</taxon>
        <taxon>Pentapetalae</taxon>
        <taxon>asterids</taxon>
        <taxon>campanulids</taxon>
        <taxon>Asterales</taxon>
        <taxon>Asteraceae</taxon>
        <taxon>Asteroideae</taxon>
        <taxon>Anthemideae</taxon>
        <taxon>Anthemidinae</taxon>
        <taxon>Tanacetum</taxon>
    </lineage>
</organism>
<evidence type="ECO:0000256" key="4">
    <source>
        <dbReference type="ARBA" id="ARBA00022759"/>
    </source>
</evidence>
<evidence type="ECO:0000256" key="2">
    <source>
        <dbReference type="ARBA" id="ARBA00022695"/>
    </source>
</evidence>